<organism evidence="1">
    <name type="scientific">bacterium 19GA11TI05</name>
    <dbReference type="NCBI Taxonomy" id="2920688"/>
    <lineage>
        <taxon>Bacteria</taxon>
    </lineage>
</organism>
<accession>A0AAU6TWP8</accession>
<sequence length="583" mass="65362">MEIIQKIKTIIYDALSSCQSCGLPEPCYHELVIDEITALPFDEFTRKKVFHWPRDNFLISPTVIRTESQDLKLAVNIRELHHSDIHTALIASEDGHYQKELIINQDNHVDLPLHTEPFEFTPEYMWDMILSRFTPIDVFKSTTFYIKMVRCDNFVLTKMILVRPAVKIGFSVNFTYDLETGTREDSDRKKEQRDKKIETAKANNQTLPKNMNHLHQGWTLHTVPFFKTATTSMEMKFLCEVAGREYSFSPYKSESSEITLLDNVKKLAKMDKVISVFKEKVINVSPTAKKSEKKEFPIFSLAMKPIDIGISVYYEDKENPSKTKMAMGIKGDPFFGIEMKIDVLQIIASLGGPGVKKFVEKIRATLDDRDDFYQKHKDDALALSAGIKADIVLFTDVTFFIGVSREENGPAQFECDDTAIGVGFRGEVSAHLNTKVLCIIASLDAGFKIETKGKIEIDNHDDGVDAVLCHDGITLKAWFNADISLADDEKDKSIEEKVEYAGEPYSCALADKLDKEHSHARINIIGSERRVPDRESFTPVLVKGAVNDIDEAKAVEAAETVAAAVAVAGAAATKTAGVVKQGR</sequence>
<name>A0AAU6TWP8_UNCXX</name>
<reference evidence="1" key="1">
    <citation type="submission" date="2022-03" db="EMBL/GenBank/DDBJ databases">
        <title>Sea Food Isolates.</title>
        <authorList>
            <person name="Li c."/>
        </authorList>
    </citation>
    <scope>NUCLEOTIDE SEQUENCE</scope>
    <source>
        <strain evidence="1">19GA11TI05</strain>
    </source>
</reference>
<dbReference type="AlphaFoldDB" id="A0AAU6TWP8"/>
<proteinExistence type="predicted"/>
<protein>
    <submittedName>
        <fullName evidence="1">Uncharacterized protein</fullName>
    </submittedName>
</protein>
<dbReference type="EMBL" id="CP095362">
    <property type="protein sequence ID" value="XAG66247.1"/>
    <property type="molecule type" value="Genomic_DNA"/>
</dbReference>
<evidence type="ECO:0000313" key="1">
    <source>
        <dbReference type="EMBL" id="XAG66247.1"/>
    </source>
</evidence>
<gene>
    <name evidence="1" type="ORF">MRM81_04110</name>
</gene>